<dbReference type="AlphaFoldDB" id="A0A1F7RBJ3"/>
<gene>
    <name evidence="1" type="ORF">A2042_03090</name>
</gene>
<reference evidence="1 2" key="1">
    <citation type="journal article" date="2016" name="Nat. Commun.">
        <title>Thousands of microbial genomes shed light on interconnected biogeochemical processes in an aquifer system.</title>
        <authorList>
            <person name="Anantharaman K."/>
            <person name="Brown C.T."/>
            <person name="Hug L.A."/>
            <person name="Sharon I."/>
            <person name="Castelle C.J."/>
            <person name="Probst A.J."/>
            <person name="Thomas B.C."/>
            <person name="Singh A."/>
            <person name="Wilkins M.J."/>
            <person name="Karaoz U."/>
            <person name="Brodie E.L."/>
            <person name="Williams K.H."/>
            <person name="Hubbard S.S."/>
            <person name="Banfield J.F."/>
        </authorList>
    </citation>
    <scope>NUCLEOTIDE SEQUENCE [LARGE SCALE GENOMIC DNA]</scope>
</reference>
<dbReference type="Proteomes" id="UP000178526">
    <property type="component" value="Unassembled WGS sequence"/>
</dbReference>
<organism evidence="1 2">
    <name type="scientific">Candidatus Schekmanbacteria bacterium GWA2_38_11</name>
    <dbReference type="NCBI Taxonomy" id="1817876"/>
    <lineage>
        <taxon>Bacteria</taxon>
        <taxon>Candidatus Schekmaniibacteriota</taxon>
    </lineage>
</organism>
<accession>A0A1F7RBJ3</accession>
<evidence type="ECO:0000313" key="2">
    <source>
        <dbReference type="Proteomes" id="UP000178526"/>
    </source>
</evidence>
<proteinExistence type="predicted"/>
<protein>
    <submittedName>
        <fullName evidence="1">Uncharacterized protein</fullName>
    </submittedName>
</protein>
<dbReference type="EMBL" id="MGDB01000137">
    <property type="protein sequence ID" value="OGL38771.1"/>
    <property type="molecule type" value="Genomic_DNA"/>
</dbReference>
<sequence>MLILKIWKGCPKVTTPHLALPKTDCIIILFCSRDDPLDRIASVALLPRNDIAAPPGSERGGIILENQKTPAVPIFWNKTRAF</sequence>
<evidence type="ECO:0000313" key="1">
    <source>
        <dbReference type="EMBL" id="OGL38771.1"/>
    </source>
</evidence>
<comment type="caution">
    <text evidence="1">The sequence shown here is derived from an EMBL/GenBank/DDBJ whole genome shotgun (WGS) entry which is preliminary data.</text>
</comment>
<name>A0A1F7RBJ3_9BACT</name>